<dbReference type="Proteomes" id="UP000680638">
    <property type="component" value="Unassembled WGS sequence"/>
</dbReference>
<evidence type="ECO:0000313" key="1">
    <source>
        <dbReference type="EMBL" id="GIO68545.1"/>
    </source>
</evidence>
<protein>
    <submittedName>
        <fullName evidence="1">Uncharacterized protein</fullName>
    </submittedName>
</protein>
<keyword evidence="2" id="KW-1185">Reference proteome</keyword>
<gene>
    <name evidence="1" type="ORF">J21TS3_33660</name>
</gene>
<comment type="caution">
    <text evidence="1">The sequence shown here is derived from an EMBL/GenBank/DDBJ whole genome shotgun (WGS) entry which is preliminary data.</text>
</comment>
<name>A0ABQ4LZ37_9BACL</name>
<proteinExistence type="predicted"/>
<reference evidence="1 2" key="1">
    <citation type="submission" date="2021-03" db="EMBL/GenBank/DDBJ databases">
        <title>Antimicrobial resistance genes in bacteria isolated from Japanese honey, and their potential for conferring macrolide and lincosamide resistance in the American foulbrood pathogen Paenibacillus larvae.</title>
        <authorList>
            <person name="Okamoto M."/>
            <person name="Kumagai M."/>
            <person name="Kanamori H."/>
            <person name="Takamatsu D."/>
        </authorList>
    </citation>
    <scope>NUCLEOTIDE SEQUENCE [LARGE SCALE GENOMIC DNA]</scope>
    <source>
        <strain evidence="1 2">J21TS3</strain>
    </source>
</reference>
<dbReference type="EMBL" id="BORW01000019">
    <property type="protein sequence ID" value="GIO68545.1"/>
    <property type="molecule type" value="Genomic_DNA"/>
</dbReference>
<organism evidence="1 2">
    <name type="scientific">Paenibacillus cookii</name>
    <dbReference type="NCBI Taxonomy" id="157839"/>
    <lineage>
        <taxon>Bacteria</taxon>
        <taxon>Bacillati</taxon>
        <taxon>Bacillota</taxon>
        <taxon>Bacilli</taxon>
        <taxon>Bacillales</taxon>
        <taxon>Paenibacillaceae</taxon>
        <taxon>Paenibacillus</taxon>
    </lineage>
</organism>
<sequence>MLVVLKDGSSYIGTVKKQDRSGLVLSGVWADPQRTAAILENRNKAHVSGILSLLFGGGSSRSAPSASLNRSEETDGSGTGMFGFIGKIIPTIQIGMNVMRSIMPLVGLLK</sequence>
<accession>A0ABQ4LZ37</accession>
<evidence type="ECO:0000313" key="2">
    <source>
        <dbReference type="Proteomes" id="UP000680638"/>
    </source>
</evidence>